<feature type="transmembrane region" description="Helical" evidence="5">
    <location>
        <begin position="653"/>
        <end position="669"/>
    </location>
</feature>
<dbReference type="GO" id="GO:0140359">
    <property type="term" value="F:ABC-type transporter activity"/>
    <property type="evidence" value="ECO:0007669"/>
    <property type="project" value="InterPro"/>
</dbReference>
<dbReference type="HOGENOM" id="CLU_363587_0_0_9"/>
<feature type="transmembrane region" description="Helical" evidence="5">
    <location>
        <begin position="250"/>
        <end position="272"/>
    </location>
</feature>
<feature type="transmembrane region" description="Helical" evidence="5">
    <location>
        <begin position="368"/>
        <end position="386"/>
    </location>
</feature>
<evidence type="ECO:0000259" key="6">
    <source>
        <dbReference type="Pfam" id="PF02517"/>
    </source>
</evidence>
<accession>E0RVS2</accession>
<keyword evidence="8" id="KW-0645">Protease</keyword>
<dbReference type="KEGG" id="bpb:bpr_I2497"/>
<gene>
    <name evidence="8" type="ordered locus">bpr_I2497</name>
</gene>
<dbReference type="GO" id="GO:0006508">
    <property type="term" value="P:proteolysis"/>
    <property type="evidence" value="ECO:0007669"/>
    <property type="project" value="UniProtKB-KW"/>
</dbReference>
<evidence type="ECO:0000256" key="3">
    <source>
        <dbReference type="ARBA" id="ARBA00022989"/>
    </source>
</evidence>
<dbReference type="InterPro" id="IPR052710">
    <property type="entry name" value="CAAX_protease"/>
</dbReference>
<feature type="transmembrane region" description="Helical" evidence="5">
    <location>
        <begin position="392"/>
        <end position="413"/>
    </location>
</feature>
<feature type="transmembrane region" description="Helical" evidence="5">
    <location>
        <begin position="518"/>
        <end position="538"/>
    </location>
</feature>
<dbReference type="InterPro" id="IPR013525">
    <property type="entry name" value="ABC2_TM"/>
</dbReference>
<dbReference type="RefSeq" id="WP_013281883.1">
    <property type="nucleotide sequence ID" value="NC_014387.1"/>
</dbReference>
<evidence type="ECO:0000313" key="8">
    <source>
        <dbReference type="EMBL" id="ADL35230.1"/>
    </source>
</evidence>
<keyword evidence="2 5" id="KW-0812">Transmembrane</keyword>
<evidence type="ECO:0000256" key="2">
    <source>
        <dbReference type="ARBA" id="ARBA00022692"/>
    </source>
</evidence>
<dbReference type="STRING" id="515622.bpr_I2497"/>
<evidence type="ECO:0000256" key="1">
    <source>
        <dbReference type="ARBA" id="ARBA00004141"/>
    </source>
</evidence>
<feature type="transmembrane region" description="Helical" evidence="5">
    <location>
        <begin position="698"/>
        <end position="719"/>
    </location>
</feature>
<dbReference type="GO" id="GO:0080120">
    <property type="term" value="P:CAAX-box protein maturation"/>
    <property type="evidence" value="ECO:0007669"/>
    <property type="project" value="UniProtKB-ARBA"/>
</dbReference>
<dbReference type="InterPro" id="IPR003675">
    <property type="entry name" value="Rce1/LyrA-like_dom"/>
</dbReference>
<dbReference type="AlphaFoldDB" id="E0RVS2"/>
<proteinExistence type="predicted"/>
<organism evidence="8 9">
    <name type="scientific">Butyrivibrio proteoclasticus (strain ATCC 51982 / DSM 14932 / B316)</name>
    <name type="common">Clostridium proteoclasticum</name>
    <dbReference type="NCBI Taxonomy" id="515622"/>
    <lineage>
        <taxon>Bacteria</taxon>
        <taxon>Bacillati</taxon>
        <taxon>Bacillota</taxon>
        <taxon>Clostridia</taxon>
        <taxon>Lachnospirales</taxon>
        <taxon>Lachnospiraceae</taxon>
        <taxon>Butyrivibrio</taxon>
    </lineage>
</organism>
<feature type="domain" description="CAAX prenyl protease 2/Lysostaphin resistance protein A-like" evidence="6">
    <location>
        <begin position="601"/>
        <end position="686"/>
    </location>
</feature>
<feature type="domain" description="ABC-2 type transporter transmembrane" evidence="7">
    <location>
        <begin position="25"/>
        <end position="408"/>
    </location>
</feature>
<keyword evidence="8" id="KW-0378">Hydrolase</keyword>
<feature type="transmembrane region" description="Helical" evidence="5">
    <location>
        <begin position="674"/>
        <end position="692"/>
    </location>
</feature>
<dbReference type="PANTHER" id="PTHR36435:SF1">
    <property type="entry name" value="CAAX AMINO TERMINAL PROTEASE FAMILY PROTEIN"/>
    <property type="match status" value="1"/>
</dbReference>
<keyword evidence="4 5" id="KW-0472">Membrane</keyword>
<feature type="transmembrane region" description="Helical" evidence="5">
    <location>
        <begin position="558"/>
        <end position="576"/>
    </location>
</feature>
<dbReference type="Pfam" id="PF02517">
    <property type="entry name" value="Rce1-like"/>
    <property type="match status" value="1"/>
</dbReference>
<feature type="transmembrane region" description="Helical" evidence="5">
    <location>
        <begin position="185"/>
        <end position="204"/>
    </location>
</feature>
<dbReference type="GO" id="GO:0016020">
    <property type="term" value="C:membrane"/>
    <property type="evidence" value="ECO:0007669"/>
    <property type="project" value="UniProtKB-SubCell"/>
</dbReference>
<evidence type="ECO:0000313" key="9">
    <source>
        <dbReference type="Proteomes" id="UP000001299"/>
    </source>
</evidence>
<protein>
    <submittedName>
        <fullName evidence="8">CAAX amino terminal protease family protein</fullName>
    </submittedName>
</protein>
<feature type="transmembrane region" description="Helical" evidence="5">
    <location>
        <begin position="740"/>
        <end position="763"/>
    </location>
</feature>
<dbReference type="PANTHER" id="PTHR36435">
    <property type="entry name" value="SLR1288 PROTEIN"/>
    <property type="match status" value="1"/>
</dbReference>
<dbReference type="eggNOG" id="COG1266">
    <property type="taxonomic scope" value="Bacteria"/>
</dbReference>
<keyword evidence="9" id="KW-1185">Reference proteome</keyword>
<evidence type="ECO:0000256" key="5">
    <source>
        <dbReference type="SAM" id="Phobius"/>
    </source>
</evidence>
<feature type="transmembrane region" description="Helical" evidence="5">
    <location>
        <begin position="631"/>
        <end position="647"/>
    </location>
</feature>
<keyword evidence="3 5" id="KW-1133">Transmembrane helix</keyword>
<feature type="transmembrane region" description="Helical" evidence="5">
    <location>
        <begin position="596"/>
        <end position="619"/>
    </location>
</feature>
<feature type="transmembrane region" description="Helical" evidence="5">
    <location>
        <begin position="292"/>
        <end position="325"/>
    </location>
</feature>
<feature type="transmembrane region" description="Helical" evidence="5">
    <location>
        <begin position="224"/>
        <end position="244"/>
    </location>
</feature>
<sequence length="768" mass="83606">MKNWLKICKFTLKQAIRGAKFIPSTIIVGLVIFVAVIVSNFLLSGAIDNDSPMEELEKVYIVNETKLDIDTDSFVSNHQSKYPNLDITVTSDKSAEEIASDSDATLVMKIAEDEDGTRLVVYIPKESSLGNGDADDFAEAFSKSISDAKISSIGISEDEFDMAVSDLNITELEAENSEDEQDLSLFAYMAPLAVMMILYFLVIFYGQSIGQVVSIEKTSKLMEYILTLTGPSGIIFGKVTAAFLEALIQLCVWIICGACGLVISDIAIKGIIGENDKNIIALFMEAMPEGGVSGNFIVLVILAVIALLVAFLFYCFVSAMFASFAATAEELSQTNSMSLMTMLAGFLVSMYVPLFTDNSKVGMTIIRIIPFTAAFCLPGDVISARIGIVEYVLYLALLIFFTVMLAILIGRVYKNRLFKKGTKGIFAEIVSAITGKESPAEDQTNRQEGTSVKEKALSVNDFANYDKAKKAYTVIGFGLLIFILAANSLGGSIGNVIANIVAANGHKDILDIYESITFLTITNIVGSYLIAFPLFVLVSRFANDSVSKIKGNITKGQYLRALCIIFPVDIGLGYLSNMLASVISGGQANNDLIEGLLTGESILTIIMVAVLAPIFEELIFRKIIIDRTRKYGEVVAIVYSALAFGIFHCNLYQIFYAFALGLIFGYVYIKTGNVVLTIIMHMAINGTSSIFYPLAPEAYKVFCIVMCVLGVMSIIYTLIKRDVRIEHAENEVSSKELTKVALLNSGSILFAIVCALIAAYVLYQSTLG</sequence>
<dbReference type="Proteomes" id="UP000001299">
    <property type="component" value="Chromosome 1"/>
</dbReference>
<dbReference type="GO" id="GO:0004175">
    <property type="term" value="F:endopeptidase activity"/>
    <property type="evidence" value="ECO:0007669"/>
    <property type="project" value="UniProtKB-ARBA"/>
</dbReference>
<reference evidence="8 9" key="1">
    <citation type="journal article" date="2010" name="PLoS ONE">
        <title>The glycobiome of the rumen bacterium Butyrivibrio proteoclasticus B316(T) highlights adaptation to a polysaccharide-rich environment.</title>
        <authorList>
            <person name="Kelly W.J."/>
            <person name="Leahy S.C."/>
            <person name="Altermann E."/>
            <person name="Yeoman C.J."/>
            <person name="Dunne J.C."/>
            <person name="Kong Z."/>
            <person name="Pacheco D.M."/>
            <person name="Li D."/>
            <person name="Noel S.J."/>
            <person name="Moon C.D."/>
            <person name="Cookson A.L."/>
            <person name="Attwood G.T."/>
        </authorList>
    </citation>
    <scope>NUCLEOTIDE SEQUENCE [LARGE SCALE GENOMIC DNA]</scope>
    <source>
        <strain evidence="9">ATCC 51982 / DSM 14932 / B316</strain>
    </source>
</reference>
<dbReference type="EMBL" id="CP001810">
    <property type="protein sequence ID" value="ADL35230.1"/>
    <property type="molecule type" value="Genomic_DNA"/>
</dbReference>
<feature type="transmembrane region" description="Helical" evidence="5">
    <location>
        <begin position="474"/>
        <end position="498"/>
    </location>
</feature>
<dbReference type="Pfam" id="PF12698">
    <property type="entry name" value="ABC2_membrane_3"/>
    <property type="match status" value="1"/>
</dbReference>
<name>E0RVS2_BUTPB</name>
<feature type="transmembrane region" description="Helical" evidence="5">
    <location>
        <begin position="21"/>
        <end position="43"/>
    </location>
</feature>
<evidence type="ECO:0000256" key="4">
    <source>
        <dbReference type="ARBA" id="ARBA00023136"/>
    </source>
</evidence>
<evidence type="ECO:0000259" key="7">
    <source>
        <dbReference type="Pfam" id="PF12698"/>
    </source>
</evidence>
<dbReference type="eggNOG" id="COG1668">
    <property type="taxonomic scope" value="Bacteria"/>
</dbReference>
<feature type="transmembrane region" description="Helical" evidence="5">
    <location>
        <begin position="337"/>
        <end position="356"/>
    </location>
</feature>
<comment type="subcellular location">
    <subcellularLocation>
        <location evidence="1">Membrane</location>
        <topology evidence="1">Multi-pass membrane protein</topology>
    </subcellularLocation>
</comment>